<feature type="domain" description="CS" evidence="2">
    <location>
        <begin position="247"/>
        <end position="345"/>
    </location>
</feature>
<evidence type="ECO:0000313" key="4">
    <source>
        <dbReference type="Proteomes" id="UP000195521"/>
    </source>
</evidence>
<dbReference type="OrthoDB" id="375407at2759"/>
<dbReference type="InterPro" id="IPR008978">
    <property type="entry name" value="HSP20-like_chaperone"/>
</dbReference>
<protein>
    <recommendedName>
        <fullName evidence="2">CS domain-containing protein</fullName>
    </recommendedName>
</protein>
<dbReference type="SUPFAM" id="SSF49764">
    <property type="entry name" value="HSP20-like chaperones"/>
    <property type="match status" value="1"/>
</dbReference>
<accession>A0A1Y1JMC6</accession>
<dbReference type="Proteomes" id="UP000195521">
    <property type="component" value="Unassembled WGS sequence"/>
</dbReference>
<dbReference type="GeneID" id="39749094"/>
<dbReference type="AlphaFoldDB" id="A0A1Y1JMC6"/>
<dbReference type="Pfam" id="PF04969">
    <property type="entry name" value="CS"/>
    <property type="match status" value="1"/>
</dbReference>
<sequence length="361" mass="42946">MPQLLKIIKIVLCALFTFQWKLVHSFNSFHTCKKSYSTKIINKVIYVDRQLRRTCLYTTIPKKVTSFCNRKKKIKCLPHSKEEEGDELGIELENFVKELEEGKYGDDSLKLYREVERNSLEKEEKESQTMNENDEQINVHNVEDIINNTDSNLKNTIKRAFYNTEINEHDNEDVKKEYNMMKKIEKTFDEFDDINYPEDKLNMKNIFEKINSMKDEKNPETPFKDTAKTLMKYKGLLHMPFERCRLLNDGQFDWRESLDHLELNIPIFEETDIKDIFFQFGNDYIKLEVLRNNNKILMLNNKLCGKINYGEAYWVIAGDYKNSKKHINLVIPKMGAFKYIWEKLLQDGERAESMIFSTDPK</sequence>
<feature type="signal peptide" evidence="1">
    <location>
        <begin position="1"/>
        <end position="25"/>
    </location>
</feature>
<dbReference type="PROSITE" id="PS51203">
    <property type="entry name" value="CS"/>
    <property type="match status" value="1"/>
</dbReference>
<keyword evidence="1" id="KW-0732">Signal</keyword>
<reference evidence="4" key="1">
    <citation type="submission" date="2017-04" db="EMBL/GenBank/DDBJ databases">
        <title>Plasmodium gonderi genome.</title>
        <authorList>
            <person name="Arisue N."/>
            <person name="Honma H."/>
            <person name="Kawai S."/>
            <person name="Tougan T."/>
            <person name="Tanabe K."/>
            <person name="Horii T."/>
        </authorList>
    </citation>
    <scope>NUCLEOTIDE SEQUENCE [LARGE SCALE GENOMIC DNA]</scope>
    <source>
        <strain evidence="4">ATCC 30045</strain>
    </source>
</reference>
<evidence type="ECO:0000256" key="1">
    <source>
        <dbReference type="SAM" id="SignalP"/>
    </source>
</evidence>
<evidence type="ECO:0000259" key="2">
    <source>
        <dbReference type="PROSITE" id="PS51203"/>
    </source>
</evidence>
<dbReference type="OMA" id="DAYWVIT"/>
<organism evidence="3 4">
    <name type="scientific">Plasmodium gonderi</name>
    <dbReference type="NCBI Taxonomy" id="77519"/>
    <lineage>
        <taxon>Eukaryota</taxon>
        <taxon>Sar</taxon>
        <taxon>Alveolata</taxon>
        <taxon>Apicomplexa</taxon>
        <taxon>Aconoidasida</taxon>
        <taxon>Haemosporida</taxon>
        <taxon>Plasmodiidae</taxon>
        <taxon>Plasmodium</taxon>
        <taxon>Plasmodium (Plasmodium)</taxon>
    </lineage>
</organism>
<dbReference type="RefSeq" id="XP_028544946.1">
    <property type="nucleotide sequence ID" value="XM_028689145.1"/>
</dbReference>
<dbReference type="InterPro" id="IPR007052">
    <property type="entry name" value="CS_dom"/>
</dbReference>
<gene>
    <name evidence="3" type="ORF">PGO_123550</name>
</gene>
<name>A0A1Y1JMC6_PLAGO</name>
<comment type="caution">
    <text evidence="3">The sequence shown here is derived from an EMBL/GenBank/DDBJ whole genome shotgun (WGS) entry which is preliminary data.</text>
</comment>
<feature type="chain" id="PRO_5012959966" description="CS domain-containing protein" evidence="1">
    <location>
        <begin position="26"/>
        <end position="361"/>
    </location>
</feature>
<keyword evidence="4" id="KW-1185">Reference proteome</keyword>
<dbReference type="Gene3D" id="2.60.40.790">
    <property type="match status" value="1"/>
</dbReference>
<proteinExistence type="predicted"/>
<dbReference type="EMBL" id="BDQF01000013">
    <property type="protein sequence ID" value="GAW82357.1"/>
    <property type="molecule type" value="Genomic_DNA"/>
</dbReference>
<evidence type="ECO:0000313" key="3">
    <source>
        <dbReference type="EMBL" id="GAW82357.1"/>
    </source>
</evidence>